<dbReference type="EMBL" id="CP139965">
    <property type="protein sequence ID" value="WQD78658.1"/>
    <property type="molecule type" value="Genomic_DNA"/>
</dbReference>
<evidence type="ECO:0000259" key="1">
    <source>
        <dbReference type="Pfam" id="PF04230"/>
    </source>
</evidence>
<dbReference type="Proteomes" id="UP001325479">
    <property type="component" value="Chromosome"/>
</dbReference>
<reference evidence="2 3" key="1">
    <citation type="submission" date="2023-12" db="EMBL/GenBank/DDBJ databases">
        <title>Genome sequencing and assembly of bacterial species from a model synthetic community.</title>
        <authorList>
            <person name="Hogle S.L."/>
        </authorList>
    </citation>
    <scope>NUCLEOTIDE SEQUENCE [LARGE SCALE GENOMIC DNA]</scope>
    <source>
        <strain evidence="2 3">HAMBI 2494</strain>
    </source>
</reference>
<sequence>MSRSANRQHAPTIVFGAFDRHNFGDLLFAHVVERMLPGRDVRFAGLADRDLREYGGHQVHAIAPLLATLKRRAPDVIHAGGELLACNAWEAAVMLASPRDLEATLASENAWKRDGRTWAQRRFGIAALAPYVLSRASLGGLSERDLNRVIFNAVGGADLASRDPALRAEVLASLQDANHVSVRDRETHAIAKAHGIAARLVPDPAVMVAELFGKTIRRRAAANGLSALRAAFPQGYAAVQFSADFGDDATLDTLARELDCMARRTGLGVVLFRAGAAPWHDDAACYERLASRLSAAASVRVFSSLNVWDICALIAHSRVYCGSSLHGRIVAMAFALPRVNLHQRASAKGTEASITKQTAFAATWEPVQVAPVAVGIDDMADGIGQALTVPSGLLRDTAADLARRYREGFEPVRVSLG</sequence>
<accession>A0ABZ0WMR8</accession>
<proteinExistence type="predicted"/>
<name>A0ABZ0WMR8_9BURK</name>
<evidence type="ECO:0000313" key="2">
    <source>
        <dbReference type="EMBL" id="WQD78658.1"/>
    </source>
</evidence>
<keyword evidence="3" id="KW-1185">Reference proteome</keyword>
<dbReference type="GO" id="GO:0016740">
    <property type="term" value="F:transferase activity"/>
    <property type="evidence" value="ECO:0007669"/>
    <property type="project" value="UniProtKB-KW"/>
</dbReference>
<dbReference type="Pfam" id="PF04230">
    <property type="entry name" value="PS_pyruv_trans"/>
    <property type="match status" value="1"/>
</dbReference>
<keyword evidence="2" id="KW-0808">Transferase</keyword>
<protein>
    <submittedName>
        <fullName evidence="2">Polysaccharide pyruvyl transferase family protein</fullName>
    </submittedName>
</protein>
<dbReference type="InterPro" id="IPR007345">
    <property type="entry name" value="Polysacch_pyruvyl_Trfase"/>
</dbReference>
<feature type="domain" description="Polysaccharide pyruvyl transferase" evidence="1">
    <location>
        <begin position="22"/>
        <end position="337"/>
    </location>
</feature>
<organism evidence="2 3">
    <name type="scientific">Paraburkholderia kururiensis</name>
    <dbReference type="NCBI Taxonomy" id="984307"/>
    <lineage>
        <taxon>Bacteria</taxon>
        <taxon>Pseudomonadati</taxon>
        <taxon>Pseudomonadota</taxon>
        <taxon>Betaproteobacteria</taxon>
        <taxon>Burkholderiales</taxon>
        <taxon>Burkholderiaceae</taxon>
        <taxon>Paraburkholderia</taxon>
    </lineage>
</organism>
<evidence type="ECO:0000313" key="3">
    <source>
        <dbReference type="Proteomes" id="UP001325479"/>
    </source>
</evidence>
<dbReference type="RefSeq" id="WP_114809764.1">
    <property type="nucleotide sequence ID" value="NZ_CP139965.1"/>
</dbReference>
<gene>
    <name evidence="2" type="ORF">U0042_02820</name>
</gene>